<evidence type="ECO:0000259" key="7">
    <source>
        <dbReference type="Pfam" id="PF11203"/>
    </source>
</evidence>
<name>A0A379LZI3_9NOCA</name>
<accession>A0A379LZI3</accession>
<proteinExistence type="inferred from homology"/>
<keyword evidence="3" id="KW-1003">Cell membrane</keyword>
<protein>
    <submittedName>
        <fullName evidence="8">Type VII secretion protein EccE</fullName>
    </submittedName>
</protein>
<keyword evidence="6" id="KW-0472">Membrane</keyword>
<feature type="domain" description="Type VII secretion system protein EccE" evidence="7">
    <location>
        <begin position="204"/>
        <end position="290"/>
    </location>
</feature>
<dbReference type="GO" id="GO:0005886">
    <property type="term" value="C:plasma membrane"/>
    <property type="evidence" value="ECO:0007669"/>
    <property type="project" value="UniProtKB-SubCell"/>
</dbReference>
<evidence type="ECO:0000313" key="8">
    <source>
        <dbReference type="EMBL" id="SUE14916.1"/>
    </source>
</evidence>
<reference evidence="8 9" key="1">
    <citation type="submission" date="2018-06" db="EMBL/GenBank/DDBJ databases">
        <authorList>
            <consortium name="Pathogen Informatics"/>
            <person name="Doyle S."/>
        </authorList>
    </citation>
    <scope>NUCLEOTIDE SEQUENCE [LARGE SCALE GENOMIC DNA]</scope>
    <source>
        <strain evidence="8 9">NCTC13296</strain>
    </source>
</reference>
<keyword evidence="5" id="KW-1133">Transmembrane helix</keyword>
<evidence type="ECO:0000256" key="2">
    <source>
        <dbReference type="ARBA" id="ARBA00007759"/>
    </source>
</evidence>
<dbReference type="InterPro" id="IPR050051">
    <property type="entry name" value="EccE_dom"/>
</dbReference>
<dbReference type="NCBIfam" id="TIGR03923">
    <property type="entry name" value="T7SS_EccE"/>
    <property type="match status" value="1"/>
</dbReference>
<organism evidence="8 9">
    <name type="scientific">Rhodococcus gordoniae</name>
    <dbReference type="NCBI Taxonomy" id="223392"/>
    <lineage>
        <taxon>Bacteria</taxon>
        <taxon>Bacillati</taxon>
        <taxon>Actinomycetota</taxon>
        <taxon>Actinomycetes</taxon>
        <taxon>Mycobacteriales</taxon>
        <taxon>Nocardiaceae</taxon>
        <taxon>Rhodococcus</taxon>
    </lineage>
</organism>
<gene>
    <name evidence="8" type="ORF">NCTC13296_01769</name>
</gene>
<dbReference type="Proteomes" id="UP000254569">
    <property type="component" value="Unassembled WGS sequence"/>
</dbReference>
<evidence type="ECO:0000256" key="6">
    <source>
        <dbReference type="ARBA" id="ARBA00023136"/>
    </source>
</evidence>
<evidence type="ECO:0000256" key="3">
    <source>
        <dbReference type="ARBA" id="ARBA00022475"/>
    </source>
</evidence>
<evidence type="ECO:0000256" key="4">
    <source>
        <dbReference type="ARBA" id="ARBA00022692"/>
    </source>
</evidence>
<evidence type="ECO:0000256" key="5">
    <source>
        <dbReference type="ARBA" id="ARBA00022989"/>
    </source>
</evidence>
<dbReference type="RefSeq" id="WP_084421688.1">
    <property type="nucleotide sequence ID" value="NZ_UGVI01000001.1"/>
</dbReference>
<comment type="similarity">
    <text evidence="2">Belongs to the EccE family.</text>
</comment>
<dbReference type="AlphaFoldDB" id="A0A379LZI3"/>
<sequence>MQRTVTASEHAQFVTASEHAQFVTASGDARIVTAAGEARSRVAVRLTGAQCVAVGMGVLAVALGSSAWVACAIAVPVAAACLLRIGGRGTADWIATVLRRPGGVPVSGVLRDFHAGPAGPVGVRWDGPYATVVLELAPPAGRITRLGRDSEESGRTLPLSAIAACLYRHDVVLDGIDVVVQGRRVLDSTPAGQAYAQLLGPLPAAAERTVRVVLRLDVTSCAAAAARRGGGSEGAARTVVAAGRRVIRALGDDGYAARLLNANEIEQAALRISHGVPAAEWVPTHRHVALSSAFDSGGMFEPRRIDRHHTAAVWAHPTSASTLVLRLRPGDRGSVRLGALARFTTREPDVPSAAGLLPAYGRHAELLTAALPLGIPHLEELVPLRESDAEELDALALPAGGCGQLVGSDDAGRAVTARLTGPGIRSVHIAGELYLARQVVFRAVAVGARVVVHTDRPGAWRGLAGSAAGPDRLRLAGEYAGDRDFDTVVYDGVPPTSSMPHATAIHVHIHPDGWPRERPTVSLLQPGAAGDRVVLTAGDERTPLTLVTIAAESAHLGRSRMADPAPQPG</sequence>
<dbReference type="EMBL" id="UGVI01000001">
    <property type="protein sequence ID" value="SUE14916.1"/>
    <property type="molecule type" value="Genomic_DNA"/>
</dbReference>
<keyword evidence="4" id="KW-0812">Transmembrane</keyword>
<dbReference type="Pfam" id="PF11203">
    <property type="entry name" value="EccE"/>
    <property type="match status" value="1"/>
</dbReference>
<evidence type="ECO:0000256" key="1">
    <source>
        <dbReference type="ARBA" id="ARBA00004236"/>
    </source>
</evidence>
<keyword evidence="9" id="KW-1185">Reference proteome</keyword>
<evidence type="ECO:0000313" key="9">
    <source>
        <dbReference type="Proteomes" id="UP000254569"/>
    </source>
</evidence>
<dbReference type="InterPro" id="IPR021368">
    <property type="entry name" value="T7SS_EccE"/>
</dbReference>
<comment type="subcellular location">
    <subcellularLocation>
        <location evidence="1">Cell membrane</location>
    </subcellularLocation>
</comment>